<organism evidence="2">
    <name type="scientific">Cladocopium goreaui</name>
    <dbReference type="NCBI Taxonomy" id="2562237"/>
    <lineage>
        <taxon>Eukaryota</taxon>
        <taxon>Sar</taxon>
        <taxon>Alveolata</taxon>
        <taxon>Dinophyceae</taxon>
        <taxon>Suessiales</taxon>
        <taxon>Symbiodiniaceae</taxon>
        <taxon>Cladocopium</taxon>
    </lineage>
</organism>
<evidence type="ECO:0000313" key="3">
    <source>
        <dbReference type="EMBL" id="CAL1160999.1"/>
    </source>
</evidence>
<dbReference type="EMBL" id="CAMXCT020004091">
    <property type="protein sequence ID" value="CAL1160999.1"/>
    <property type="molecule type" value="Genomic_DNA"/>
</dbReference>
<reference evidence="2" key="1">
    <citation type="submission" date="2022-10" db="EMBL/GenBank/DDBJ databases">
        <authorList>
            <person name="Chen Y."/>
            <person name="Dougan E. K."/>
            <person name="Chan C."/>
            <person name="Rhodes N."/>
            <person name="Thang M."/>
        </authorList>
    </citation>
    <scope>NUCLEOTIDE SEQUENCE</scope>
</reference>
<comment type="caution">
    <text evidence="2">The sequence shown here is derived from an EMBL/GenBank/DDBJ whole genome shotgun (WGS) entry which is preliminary data.</text>
</comment>
<sequence>MQDCRKQQKTTPALFCRKVVLRFEELKKDHTAKYQNLLKQVLQSGTLVEDQPTPPTGEGGGGGGEGEGSTAEQQLKSFGSVAELETADGPFIARCASEITGIEVIKGKSGQIYLLSDRARIISKHSLVGGFGTGKYVPTSTSGVEESRKVLMTWPLGDKTMMQIDQQSLNVDQTSFDMMTLYKYLTTVERLKRVTSHSVSYSEITRQTDSTGQDSFKVELKTPHFYQTLPDLTKALTCKSIFFDSYQIIESGSGLMTAFRYRFDRVNAVTKVQKPYCFARRAISMEASKPIAMGSAGGQ</sequence>
<evidence type="ECO:0000313" key="4">
    <source>
        <dbReference type="Proteomes" id="UP001152797"/>
    </source>
</evidence>
<protein>
    <submittedName>
        <fullName evidence="2">Uncharacterized protein</fullName>
    </submittedName>
</protein>
<keyword evidence="4" id="KW-1185">Reference proteome</keyword>
<feature type="compositionally biased region" description="Gly residues" evidence="1">
    <location>
        <begin position="57"/>
        <end position="67"/>
    </location>
</feature>
<reference evidence="3" key="2">
    <citation type="submission" date="2024-04" db="EMBL/GenBank/DDBJ databases">
        <authorList>
            <person name="Chen Y."/>
            <person name="Shah S."/>
            <person name="Dougan E. K."/>
            <person name="Thang M."/>
            <person name="Chan C."/>
        </authorList>
    </citation>
    <scope>NUCLEOTIDE SEQUENCE [LARGE SCALE GENOMIC DNA]</scope>
</reference>
<gene>
    <name evidence="2" type="ORF">C1SCF055_LOCUS33163</name>
</gene>
<dbReference type="AlphaFoldDB" id="A0A9P1DEQ1"/>
<feature type="region of interest" description="Disordered" evidence="1">
    <location>
        <begin position="45"/>
        <end position="72"/>
    </location>
</feature>
<name>A0A9P1DEQ1_9DINO</name>
<evidence type="ECO:0000256" key="1">
    <source>
        <dbReference type="SAM" id="MobiDB-lite"/>
    </source>
</evidence>
<evidence type="ECO:0000313" key="2">
    <source>
        <dbReference type="EMBL" id="CAI4007624.1"/>
    </source>
</evidence>
<dbReference type="Proteomes" id="UP001152797">
    <property type="component" value="Unassembled WGS sequence"/>
</dbReference>
<dbReference type="EMBL" id="CAMXCT030004091">
    <property type="protein sequence ID" value="CAL4794936.1"/>
    <property type="molecule type" value="Genomic_DNA"/>
</dbReference>
<proteinExistence type="predicted"/>
<accession>A0A9P1DEQ1</accession>
<dbReference type="OrthoDB" id="10591718at2759"/>
<dbReference type="EMBL" id="CAMXCT010004091">
    <property type="protein sequence ID" value="CAI4007624.1"/>
    <property type="molecule type" value="Genomic_DNA"/>
</dbReference>